<feature type="signal peptide" evidence="1">
    <location>
        <begin position="1"/>
        <end position="16"/>
    </location>
</feature>
<keyword evidence="1" id="KW-0732">Signal</keyword>
<organism evidence="2">
    <name type="scientific">Rhizophora mucronata</name>
    <name type="common">Asiatic mangrove</name>
    <dbReference type="NCBI Taxonomy" id="61149"/>
    <lineage>
        <taxon>Eukaryota</taxon>
        <taxon>Viridiplantae</taxon>
        <taxon>Streptophyta</taxon>
        <taxon>Embryophyta</taxon>
        <taxon>Tracheophyta</taxon>
        <taxon>Spermatophyta</taxon>
        <taxon>Magnoliopsida</taxon>
        <taxon>eudicotyledons</taxon>
        <taxon>Gunneridae</taxon>
        <taxon>Pentapetalae</taxon>
        <taxon>rosids</taxon>
        <taxon>fabids</taxon>
        <taxon>Malpighiales</taxon>
        <taxon>Rhizophoraceae</taxon>
        <taxon>Rhizophora</taxon>
    </lineage>
</organism>
<evidence type="ECO:0000313" key="2">
    <source>
        <dbReference type="EMBL" id="MBX46003.1"/>
    </source>
</evidence>
<proteinExistence type="predicted"/>
<accession>A0A2P2NUA0</accession>
<dbReference type="EMBL" id="GGEC01065519">
    <property type="protein sequence ID" value="MBX46003.1"/>
    <property type="molecule type" value="Transcribed_RNA"/>
</dbReference>
<name>A0A2P2NUA0_RHIMU</name>
<sequence length="45" mass="5392">MRRLILLFWCRALVHHTINTFTMDEALGRARVRVQCGNDDHQKLR</sequence>
<evidence type="ECO:0000256" key="1">
    <source>
        <dbReference type="SAM" id="SignalP"/>
    </source>
</evidence>
<reference evidence="2" key="1">
    <citation type="submission" date="2018-02" db="EMBL/GenBank/DDBJ databases">
        <title>Rhizophora mucronata_Transcriptome.</title>
        <authorList>
            <person name="Meera S.P."/>
            <person name="Sreeshan A."/>
            <person name="Augustine A."/>
        </authorList>
    </citation>
    <scope>NUCLEOTIDE SEQUENCE</scope>
    <source>
        <tissue evidence="2">Leaf</tissue>
    </source>
</reference>
<feature type="chain" id="PRO_5015109586" evidence="1">
    <location>
        <begin position="17"/>
        <end position="45"/>
    </location>
</feature>
<protein>
    <submittedName>
        <fullName evidence="2">Uncharacterized protein</fullName>
    </submittedName>
</protein>
<dbReference type="AlphaFoldDB" id="A0A2P2NUA0"/>